<evidence type="ECO:0000259" key="4">
    <source>
        <dbReference type="Pfam" id="PF10363"/>
    </source>
</evidence>
<sequence>MAEAATSQQSRSKLLENIVEAGKKAFNPSNDNPTRENGRIEYDSIVNKTETWALLPALNALIKPNVLPEWLRGPFVDTLTLLPLREGGVRATMEFVFSVHPSNTSRAPATNQPQKEGASITHEALAIATKLLSSVPASMTPESWFGGISAQLFHLMDGKDGPDLSKAAAQIVGFGILGKKMYGAPGSPGWQVFVQPLIESINPSTRLGLTTRMVGVEEDDEVVDLTKGQVLVKSEVLGRSVRLLSVLVFSNPSPGLCSRVLKPVLPQLWALASLPMDEGAARGISKAARNLLQAYLKLSGNIETASILIRNLLCEGSLPASEQPWQYRKTNQGFEIVSQSFGVDMSTSEIQWAELQSRAEILADLLMDSCSPENVSSIFIELFQRWIKTAGTPDTIISSPDNQDDGPQAAMETLFDVTVLQKLLEKNPEKLINQFDRLLEVICQVLRVDDTSRLADDLVGVTLSLLNLVITAPTFSKSDINQTELNVIERSLERLGGESRPQISQTASNLSLLLRYKDELNQQEEPTSHPSKRQVEDRRTYDLAMNYITGVDSPPPVISEGLNLLSGLIQGGSSILDITAVNVLLSNLLENGEDYVNLRVVKLFTQMANKHPRSTVKELLDHFLDPQEKLSTDIRLRFGEALVQVIERLGETFAGEVALQVTETLLSIAGRRGYRPKAMRKQTREERKQKIKKEEEDGVDEQDEEEERTADERARDDVLAQILQGWESKRGSEDIRMRASALSILGTALETNIRGVGSFLVSTTVDLCVSVLALEPEMEKAILRRAAIMVVLGFIRALESARESGVTLGFGLQEESRSDISRTLQYVAGTDNDGLVQQHARDVIESLENWHMASLVPSQVDYETSRVGQLEGLRVNADTAGLGTPSGRPRPRIEEIE</sequence>
<evidence type="ECO:0000313" key="5">
    <source>
        <dbReference type="EMBL" id="CAH0041348.1"/>
    </source>
</evidence>
<dbReference type="Pfam" id="PF10304">
    <property type="entry name" value="RTP1_C2"/>
    <property type="match status" value="1"/>
</dbReference>
<dbReference type="Pfam" id="PF10363">
    <property type="entry name" value="RTP1_C1"/>
    <property type="match status" value="1"/>
</dbReference>
<dbReference type="EMBL" id="CABFOC020000002">
    <property type="protein sequence ID" value="CAH0041348.1"/>
    <property type="molecule type" value="Genomic_DNA"/>
</dbReference>
<feature type="region of interest" description="Disordered" evidence="2">
    <location>
        <begin position="878"/>
        <end position="897"/>
    </location>
</feature>
<dbReference type="PROSITE" id="PS50231">
    <property type="entry name" value="RICIN_B_LECTIN"/>
    <property type="match status" value="1"/>
</dbReference>
<feature type="domain" description="RNA polymerase II assembly factor Rtp1 C-terminal" evidence="3">
    <location>
        <begin position="817"/>
        <end position="849"/>
    </location>
</feature>
<evidence type="ECO:0000259" key="3">
    <source>
        <dbReference type="Pfam" id="PF10304"/>
    </source>
</evidence>
<evidence type="ECO:0000256" key="2">
    <source>
        <dbReference type="SAM" id="MobiDB-lite"/>
    </source>
</evidence>
<accession>A0A9N9YWK1</accession>
<dbReference type="AlphaFoldDB" id="A0A9N9YWK1"/>
<organism evidence="5 6">
    <name type="scientific">Clonostachys solani</name>
    <dbReference type="NCBI Taxonomy" id="160281"/>
    <lineage>
        <taxon>Eukaryota</taxon>
        <taxon>Fungi</taxon>
        <taxon>Dikarya</taxon>
        <taxon>Ascomycota</taxon>
        <taxon>Pezizomycotina</taxon>
        <taxon>Sordariomycetes</taxon>
        <taxon>Hypocreomycetidae</taxon>
        <taxon>Hypocreales</taxon>
        <taxon>Bionectriaceae</taxon>
        <taxon>Clonostachys</taxon>
    </lineage>
</organism>
<dbReference type="InterPro" id="IPR019451">
    <property type="entry name" value="Rtp1_C1"/>
</dbReference>
<dbReference type="PANTHER" id="PTHR20959">
    <property type="entry name" value="TRANSPORT AND GOLGI ORGANIZATION PROTEIN 6 FAMILY MEMBER"/>
    <property type="match status" value="1"/>
</dbReference>
<feature type="region of interest" description="Disordered" evidence="2">
    <location>
        <begin position="676"/>
        <end position="713"/>
    </location>
</feature>
<keyword evidence="6" id="KW-1185">Reference proteome</keyword>
<dbReference type="InterPro" id="IPR016024">
    <property type="entry name" value="ARM-type_fold"/>
</dbReference>
<comment type="similarity">
    <text evidence="1">Belongs to the Tango6 family.</text>
</comment>
<name>A0A9N9YWK1_9HYPO</name>
<gene>
    <name evidence="5" type="ORF">CSOL1703_00004221</name>
</gene>
<dbReference type="Proteomes" id="UP000775872">
    <property type="component" value="Unassembled WGS sequence"/>
</dbReference>
<dbReference type="InterPro" id="IPR039600">
    <property type="entry name" value="TANGO6/Rtp1"/>
</dbReference>
<dbReference type="InterPro" id="IPR019414">
    <property type="entry name" value="Rtp1_C2"/>
</dbReference>
<feature type="compositionally biased region" description="Basic and acidic residues" evidence="2">
    <location>
        <begin position="682"/>
        <end position="695"/>
    </location>
</feature>
<reference evidence="5" key="1">
    <citation type="submission" date="2021-10" db="EMBL/GenBank/DDBJ databases">
        <authorList>
            <person name="Piombo E."/>
        </authorList>
    </citation>
    <scope>NUCLEOTIDE SEQUENCE</scope>
</reference>
<comment type="caution">
    <text evidence="5">The sequence shown here is derived from an EMBL/GenBank/DDBJ whole genome shotgun (WGS) entry which is preliminary data.</text>
</comment>
<evidence type="ECO:0008006" key="7">
    <source>
        <dbReference type="Google" id="ProtNLM"/>
    </source>
</evidence>
<protein>
    <recommendedName>
        <fullName evidence="7">RNA polymerase II assembly factor RTP1</fullName>
    </recommendedName>
</protein>
<proteinExistence type="inferred from homology"/>
<dbReference type="SUPFAM" id="SSF48371">
    <property type="entry name" value="ARM repeat"/>
    <property type="match status" value="1"/>
</dbReference>
<evidence type="ECO:0000313" key="6">
    <source>
        <dbReference type="Proteomes" id="UP000775872"/>
    </source>
</evidence>
<dbReference type="PANTHER" id="PTHR20959:SF1">
    <property type="entry name" value="TRANSPORT AND GOLGI ORGANIZATION PROTEIN 6 HOMOLOG"/>
    <property type="match status" value="1"/>
</dbReference>
<evidence type="ECO:0000256" key="1">
    <source>
        <dbReference type="ARBA" id="ARBA00005724"/>
    </source>
</evidence>
<dbReference type="OrthoDB" id="39591at2759"/>
<feature type="compositionally biased region" description="Acidic residues" evidence="2">
    <location>
        <begin position="696"/>
        <end position="709"/>
    </location>
</feature>
<dbReference type="GO" id="GO:0009306">
    <property type="term" value="P:protein secretion"/>
    <property type="evidence" value="ECO:0007669"/>
    <property type="project" value="TreeGrafter"/>
</dbReference>
<feature type="domain" description="RNA polymerase II assembly factor Rtp1 C-terminal" evidence="4">
    <location>
        <begin position="552"/>
        <end position="652"/>
    </location>
</feature>